<dbReference type="GO" id="GO:0008757">
    <property type="term" value="F:S-adenosylmethionine-dependent methyltransferase activity"/>
    <property type="evidence" value="ECO:0007669"/>
    <property type="project" value="InterPro"/>
</dbReference>
<evidence type="ECO:0000313" key="3">
    <source>
        <dbReference type="Proteomes" id="UP000273982"/>
    </source>
</evidence>
<gene>
    <name evidence="2" type="ORF">EHO51_10745</name>
</gene>
<sequence>MNAGQTMVFGDNAGDYRSFRPHYPDALFAWLASVAKQDRLAWDCGAGSGQAALGLSRHFTRVLATDPDPRQLALAPKEPNVDYRLARAEDDLGLRGEVDLIACACSIHWFDLPSFYANARRALRAEGIIAAWTYDWPRTHVEPLDLILRRLKEDILGPFWAENSALYFNRYETLPFPFKEIDCPLFQTPIARSKSEFVSFLKTWSAVEKYRLHYGRDPLALVDRELEGVWRAHPPDLPLCVPLYMRCGVNTP</sequence>
<dbReference type="InterPro" id="IPR029063">
    <property type="entry name" value="SAM-dependent_MTases_sf"/>
</dbReference>
<dbReference type="GO" id="GO:0032259">
    <property type="term" value="P:methylation"/>
    <property type="evidence" value="ECO:0007669"/>
    <property type="project" value="UniProtKB-KW"/>
</dbReference>
<dbReference type="Gene3D" id="3.40.50.150">
    <property type="entry name" value="Vaccinia Virus protein VP39"/>
    <property type="match status" value="1"/>
</dbReference>
<accession>A0A3G8M5C1</accession>
<dbReference type="SUPFAM" id="SSF53335">
    <property type="entry name" value="S-adenosyl-L-methionine-dependent methyltransferases"/>
    <property type="match status" value="1"/>
</dbReference>
<reference evidence="2 3" key="1">
    <citation type="submission" date="2018-11" db="EMBL/GenBank/DDBJ databases">
        <title>Genome squencing of methanotrophic bacteria isolated from alkaline groundwater in Korea.</title>
        <authorList>
            <person name="Nguyen L.N."/>
        </authorList>
    </citation>
    <scope>NUCLEOTIDE SEQUENCE [LARGE SCALE GENOMIC DNA]</scope>
    <source>
        <strain evidence="2 3">GW6</strain>
    </source>
</reference>
<keyword evidence="2" id="KW-0808">Transferase</keyword>
<dbReference type="KEGG" id="mros:EHO51_10745"/>
<dbReference type="EMBL" id="CP034086">
    <property type="protein sequence ID" value="AZG77173.1"/>
    <property type="molecule type" value="Genomic_DNA"/>
</dbReference>
<dbReference type="AlphaFoldDB" id="A0A3G8M5C1"/>
<protein>
    <submittedName>
        <fullName evidence="2">Class I SAM-dependent methyltransferase</fullName>
    </submittedName>
</protein>
<dbReference type="InterPro" id="IPR013216">
    <property type="entry name" value="Methyltransf_11"/>
</dbReference>
<dbReference type="CDD" id="cd02440">
    <property type="entry name" value="AdoMet_MTases"/>
    <property type="match status" value="1"/>
</dbReference>
<evidence type="ECO:0000259" key="1">
    <source>
        <dbReference type="Pfam" id="PF08241"/>
    </source>
</evidence>
<organism evidence="2 3">
    <name type="scientific">Methylocystis rosea</name>
    <dbReference type="NCBI Taxonomy" id="173366"/>
    <lineage>
        <taxon>Bacteria</taxon>
        <taxon>Pseudomonadati</taxon>
        <taxon>Pseudomonadota</taxon>
        <taxon>Alphaproteobacteria</taxon>
        <taxon>Hyphomicrobiales</taxon>
        <taxon>Methylocystaceae</taxon>
        <taxon>Methylocystis</taxon>
    </lineage>
</organism>
<evidence type="ECO:0000313" key="2">
    <source>
        <dbReference type="EMBL" id="AZG77173.1"/>
    </source>
</evidence>
<feature type="domain" description="Methyltransferase type 11" evidence="1">
    <location>
        <begin position="43"/>
        <end position="130"/>
    </location>
</feature>
<keyword evidence="2" id="KW-0489">Methyltransferase</keyword>
<dbReference type="RefSeq" id="WP_124738896.1">
    <property type="nucleotide sequence ID" value="NZ_CP034086.1"/>
</dbReference>
<dbReference type="Pfam" id="PF08241">
    <property type="entry name" value="Methyltransf_11"/>
    <property type="match status" value="1"/>
</dbReference>
<dbReference type="Proteomes" id="UP000273982">
    <property type="component" value="Chromosome"/>
</dbReference>
<dbReference type="PANTHER" id="PTHR45180">
    <property type="entry name" value="OS01G0307686 PROTEIN"/>
    <property type="match status" value="1"/>
</dbReference>
<dbReference type="PANTHER" id="PTHR45180:SF1">
    <property type="entry name" value="OS01G0307686 PROTEIN"/>
    <property type="match status" value="1"/>
</dbReference>
<proteinExistence type="predicted"/>
<name>A0A3G8M5C1_9HYPH</name>